<dbReference type="GO" id="GO:0016020">
    <property type="term" value="C:membrane"/>
    <property type="evidence" value="ECO:0007669"/>
    <property type="project" value="InterPro"/>
</dbReference>
<keyword evidence="4" id="KW-0408">Iron</keyword>
<dbReference type="InterPro" id="IPR017896">
    <property type="entry name" value="4Fe4S_Fe-S-bd"/>
</dbReference>
<dbReference type="Proteomes" id="UP000053099">
    <property type="component" value="Unassembled WGS sequence"/>
</dbReference>
<proteinExistence type="predicted"/>
<dbReference type="SUPFAM" id="SSF54292">
    <property type="entry name" value="2Fe-2S ferredoxin-like"/>
    <property type="match status" value="1"/>
</dbReference>
<dbReference type="PATRIC" id="fig|37636.3.peg.913"/>
<accession>A0A0N0ZQT2</accession>
<keyword evidence="5" id="KW-0411">Iron-sulfur</keyword>
<evidence type="ECO:0000256" key="2">
    <source>
        <dbReference type="ARBA" id="ARBA00022723"/>
    </source>
</evidence>
<dbReference type="InterPro" id="IPR050157">
    <property type="entry name" value="PSI_iron-sulfur_center"/>
</dbReference>
<keyword evidence="3" id="KW-0677">Repeat</keyword>
<dbReference type="PROSITE" id="PS00198">
    <property type="entry name" value="4FE4S_FER_1"/>
    <property type="match status" value="1"/>
</dbReference>
<keyword evidence="2" id="KW-0479">Metal-binding</keyword>
<comment type="caution">
    <text evidence="7">The sequence shown here is derived from an EMBL/GenBank/DDBJ whole genome shotgun (WGS) entry which is preliminary data.</text>
</comment>
<dbReference type="FunFam" id="3.30.70.20:FF:000035">
    <property type="entry name" value="Iron hydrogenase 1"/>
    <property type="match status" value="1"/>
</dbReference>
<evidence type="ECO:0000256" key="4">
    <source>
        <dbReference type="ARBA" id="ARBA00023004"/>
    </source>
</evidence>
<reference evidence="7 8" key="1">
    <citation type="submission" date="2015-09" db="EMBL/GenBank/DDBJ databases">
        <title>Draft genome sequence of Thermus scotoductus strain K1 isolated from a geothermal spring in Nagorno-Karabakh, Armenia.</title>
        <authorList>
            <person name="Saghatelyan A."/>
            <person name="Poghosyan L."/>
            <person name="Panosyan H."/>
            <person name="Birkeland N.-K."/>
        </authorList>
    </citation>
    <scope>NUCLEOTIDE SEQUENCE [LARGE SCALE GENOMIC DNA]</scope>
    <source>
        <strain evidence="7 8">K1</strain>
    </source>
</reference>
<evidence type="ECO:0000259" key="6">
    <source>
        <dbReference type="PROSITE" id="PS51379"/>
    </source>
</evidence>
<dbReference type="PROSITE" id="PS51379">
    <property type="entry name" value="4FE4S_FER_2"/>
    <property type="match status" value="2"/>
</dbReference>
<dbReference type="Pfam" id="PF12838">
    <property type="entry name" value="Fer4_7"/>
    <property type="match status" value="1"/>
</dbReference>
<evidence type="ECO:0000256" key="1">
    <source>
        <dbReference type="ARBA" id="ARBA00022485"/>
    </source>
</evidence>
<name>A0A0N0ZQT2_THESC</name>
<feature type="domain" description="4Fe-4S ferredoxin-type" evidence="6">
    <location>
        <begin position="165"/>
        <end position="198"/>
    </location>
</feature>
<evidence type="ECO:0000256" key="5">
    <source>
        <dbReference type="ARBA" id="ARBA00023014"/>
    </source>
</evidence>
<dbReference type="GO" id="GO:0046872">
    <property type="term" value="F:metal ion binding"/>
    <property type="evidence" value="ECO:0007669"/>
    <property type="project" value="UniProtKB-KW"/>
</dbReference>
<dbReference type="GO" id="GO:0051539">
    <property type="term" value="F:4 iron, 4 sulfur cluster binding"/>
    <property type="evidence" value="ECO:0007669"/>
    <property type="project" value="UniProtKB-KW"/>
</dbReference>
<dbReference type="Gene3D" id="3.10.20.740">
    <property type="match status" value="1"/>
</dbReference>
<dbReference type="GO" id="GO:0008137">
    <property type="term" value="F:NADH dehydrogenase (ubiquinone) activity"/>
    <property type="evidence" value="ECO:0007669"/>
    <property type="project" value="InterPro"/>
</dbReference>
<gene>
    <name evidence="7" type="ORF">AN926_08625</name>
</gene>
<dbReference type="PANTHER" id="PTHR24960:SF84">
    <property type="entry name" value="HYDROGENASE SUBUNIT"/>
    <property type="match status" value="1"/>
</dbReference>
<evidence type="ECO:0000256" key="3">
    <source>
        <dbReference type="ARBA" id="ARBA00022737"/>
    </source>
</evidence>
<keyword evidence="1" id="KW-0004">4Fe-4S</keyword>
<evidence type="ECO:0000313" key="8">
    <source>
        <dbReference type="Proteomes" id="UP000053099"/>
    </source>
</evidence>
<dbReference type="PANTHER" id="PTHR24960">
    <property type="entry name" value="PHOTOSYSTEM I IRON-SULFUR CENTER-RELATED"/>
    <property type="match status" value="1"/>
</dbReference>
<dbReference type="InterPro" id="IPR036010">
    <property type="entry name" value="2Fe-2S_ferredoxin-like_sf"/>
</dbReference>
<evidence type="ECO:0000313" key="7">
    <source>
        <dbReference type="EMBL" id="KPD28930.1"/>
    </source>
</evidence>
<dbReference type="PROSITE" id="PS00641">
    <property type="entry name" value="COMPLEX1_75K_1"/>
    <property type="match status" value="1"/>
</dbReference>
<dbReference type="AlphaFoldDB" id="A0A0N0ZQT2"/>
<dbReference type="EMBL" id="LJJR01000025">
    <property type="protein sequence ID" value="KPD28930.1"/>
    <property type="molecule type" value="Genomic_DNA"/>
</dbReference>
<dbReference type="Pfam" id="PF13510">
    <property type="entry name" value="Fer2_4"/>
    <property type="match status" value="1"/>
</dbReference>
<dbReference type="InterPro" id="IPR017900">
    <property type="entry name" value="4Fe4S_Fe_S_CS"/>
</dbReference>
<sequence length="200" mass="22391">MRLKVNGQEVEVQEGTLLLEITDPPHLCYHPHTETRGLCRLCLVEVDGRLLPACATQAQEGMEVRTDTEDLRILRRTLLEWLALTTDLSQAPSLLDLLKAHQGQPQRWGSVSLSRREREPIRDNPFFLRDYAKCVNCRRCVDACGDGIMGVYALTLEGRGLMAHPTTPLDRPLPETPCVFCGNCIQVCPTGALRPLSMEV</sequence>
<dbReference type="SUPFAM" id="SSF54862">
    <property type="entry name" value="4Fe-4S ferredoxins"/>
    <property type="match status" value="1"/>
</dbReference>
<dbReference type="Gene3D" id="3.30.70.20">
    <property type="match status" value="1"/>
</dbReference>
<feature type="domain" description="4Fe-4S ferredoxin-type" evidence="6">
    <location>
        <begin position="125"/>
        <end position="154"/>
    </location>
</feature>
<dbReference type="InterPro" id="IPR000283">
    <property type="entry name" value="NADH_UbQ_OxRdtase_75kDa_su_CS"/>
</dbReference>
<dbReference type="CDD" id="cd00207">
    <property type="entry name" value="fer2"/>
    <property type="match status" value="1"/>
</dbReference>
<dbReference type="GO" id="GO:0042773">
    <property type="term" value="P:ATP synthesis coupled electron transport"/>
    <property type="evidence" value="ECO:0007669"/>
    <property type="project" value="InterPro"/>
</dbReference>
<dbReference type="InterPro" id="IPR001041">
    <property type="entry name" value="2Fe-2S_ferredoxin-type"/>
</dbReference>
<organism evidence="7 8">
    <name type="scientific">Thermus scotoductus</name>
    <dbReference type="NCBI Taxonomy" id="37636"/>
    <lineage>
        <taxon>Bacteria</taxon>
        <taxon>Thermotogati</taxon>
        <taxon>Deinococcota</taxon>
        <taxon>Deinococci</taxon>
        <taxon>Thermales</taxon>
        <taxon>Thermaceae</taxon>
        <taxon>Thermus</taxon>
    </lineage>
</organism>
<protein>
    <submittedName>
        <fullName evidence="7">Ferredoxin</fullName>
    </submittedName>
</protein>